<evidence type="ECO:0000256" key="2">
    <source>
        <dbReference type="ARBA" id="ARBA00004443"/>
    </source>
</evidence>
<dbReference type="PANTHER" id="PTHR12868:SF0">
    <property type="entry name" value="NADH DEHYDROGENASE [UBIQUINONE] 1 BETA SUBCOMPLEX SUBUNIT 9"/>
    <property type="match status" value="1"/>
</dbReference>
<keyword evidence="11" id="KW-0007">Acetylation</keyword>
<evidence type="ECO:0000256" key="11">
    <source>
        <dbReference type="ARBA" id="ARBA00022990"/>
    </source>
</evidence>
<comment type="subcellular location">
    <subcellularLocation>
        <location evidence="2">Mitochondrion inner membrane</location>
        <topology evidence="2">Peripheral membrane protein</topology>
        <orientation evidence="2">Matrix side</orientation>
    </subcellularLocation>
</comment>
<evidence type="ECO:0000256" key="4">
    <source>
        <dbReference type="ARBA" id="ARBA00011790"/>
    </source>
</evidence>
<evidence type="ECO:0000256" key="13">
    <source>
        <dbReference type="ARBA" id="ARBA00023136"/>
    </source>
</evidence>
<evidence type="ECO:0000256" key="5">
    <source>
        <dbReference type="ARBA" id="ARBA00018684"/>
    </source>
</evidence>
<accession>A0A024FSS5</accession>
<evidence type="ECO:0000256" key="7">
    <source>
        <dbReference type="ARBA" id="ARBA00022553"/>
    </source>
</evidence>
<evidence type="ECO:0000256" key="8">
    <source>
        <dbReference type="ARBA" id="ARBA00022660"/>
    </source>
</evidence>
<dbReference type="CDD" id="cd20263">
    <property type="entry name" value="Complex1_LYR_NDUFB9_LYRM3"/>
    <property type="match status" value="1"/>
</dbReference>
<feature type="domain" description="Complex 1 LYR protein" evidence="16">
    <location>
        <begin position="14"/>
        <end position="70"/>
    </location>
</feature>
<dbReference type="InterPro" id="IPR008011">
    <property type="entry name" value="Complex1_LYR_dom"/>
</dbReference>
<dbReference type="EMDB" id="EMD-11880"/>
<evidence type="ECO:0000256" key="15">
    <source>
        <dbReference type="ARBA" id="ARBA00032528"/>
    </source>
</evidence>
<keyword evidence="17" id="KW-0830">Ubiquinone</keyword>
<proteinExistence type="evidence at protein level"/>
<keyword evidence="8" id="KW-0679">Respiratory chain</keyword>
<evidence type="ECO:0000256" key="6">
    <source>
        <dbReference type="ARBA" id="ARBA00022448"/>
    </source>
</evidence>
<keyword evidence="6" id="KW-0813">Transport</keyword>
<comment type="subunit">
    <text evidence="4">Mammalian complex I is composed of 45 different subunits.</text>
</comment>
<dbReference type="PDB" id="7ARD">
    <property type="method" value="EM"/>
    <property type="resolution" value="3.11 A"/>
    <property type="chains" value="n=1-121"/>
</dbReference>
<keyword evidence="7" id="KW-0597">Phosphoprotein</keyword>
<evidence type="ECO:0007829" key="18">
    <source>
        <dbReference type="PDB" id="7AR9"/>
    </source>
</evidence>
<evidence type="ECO:0000256" key="12">
    <source>
        <dbReference type="ARBA" id="ARBA00023128"/>
    </source>
</evidence>
<evidence type="ECO:0000256" key="9">
    <source>
        <dbReference type="ARBA" id="ARBA00022792"/>
    </source>
</evidence>
<keyword evidence="18 19" id="KW-0002">3D-structure</keyword>
<reference evidence="17" key="1">
    <citation type="submission" date="2010-07" db="EMBL/GenBank/DDBJ databases">
        <title>Origin and evolution of the nonphotosynthetic species.</title>
        <authorList>
            <person name="van Lis R."/>
            <person name="Atteia A."/>
        </authorList>
    </citation>
    <scope>NUCLEOTIDE SEQUENCE</scope>
</reference>
<dbReference type="InterPro" id="IPR045292">
    <property type="entry name" value="Complex1_LYR_NDUFB9_LYRM3"/>
</dbReference>
<dbReference type="EMDB" id="EMD-11877"/>
<comment type="function">
    <text evidence="1">Accessory subunit of the mitochondrial membrane respiratory chain NADH dehydrogenase (Complex I), that is believed to be not involved in catalysis. Complex I functions in the transfer of electrons from NADH to the respiratory chain. The immediate electron acceptor for the enzyme is believed to be ubiquinone.</text>
</comment>
<gene>
    <name evidence="17" type="primary">nuob22</name>
</gene>
<keyword evidence="13" id="KW-0472">Membrane</keyword>
<keyword evidence="10" id="KW-0249">Electron transport</keyword>
<dbReference type="InterPro" id="IPR033034">
    <property type="entry name" value="NDUFB9"/>
</dbReference>
<dbReference type="PANTHER" id="PTHR12868">
    <property type="entry name" value="NADH-UBIQUINONE OXIDOREDUCTASE B22 SUBUNIT"/>
    <property type="match status" value="1"/>
</dbReference>
<reference evidence="18 19" key="2">
    <citation type="journal article" date="2021" name="Plant Cell">
        <title>A ferredoxin bridge connects the two arms of plant mitochondrial complex I.</title>
        <authorList>
            <person name="Klusch N."/>
            <person name="Senkler J."/>
            <person name="Yildiz O."/>
            <person name="Kuhlbrandt W."/>
            <person name="Braun H.P."/>
        </authorList>
    </citation>
    <scope>STRUCTURE BY ELECTRON MICROSCOPY (2.97 ANGSTROMS)</scope>
</reference>
<dbReference type="Pfam" id="PF05347">
    <property type="entry name" value="Complex1_LYR"/>
    <property type="match status" value="1"/>
</dbReference>
<dbReference type="EMBL" id="FR657536">
    <property type="protein sequence ID" value="CBU30420.1"/>
    <property type="molecule type" value="mRNA"/>
</dbReference>
<dbReference type="SMR" id="A0A024FSS5"/>
<organism evidence="17">
    <name type="scientific">Polytomella sp. Pringsheim 198.80</name>
    <dbReference type="NCBI Taxonomy" id="37502"/>
    <lineage>
        <taxon>Eukaryota</taxon>
        <taxon>Viridiplantae</taxon>
        <taxon>Chlorophyta</taxon>
        <taxon>core chlorophytes</taxon>
        <taxon>Chlorophyceae</taxon>
        <taxon>CS clade</taxon>
        <taxon>Chlamydomonadales</taxon>
        <taxon>Chlamydomonadaceae</taxon>
        <taxon>Polytomella</taxon>
    </lineage>
</organism>
<evidence type="ECO:0000256" key="1">
    <source>
        <dbReference type="ARBA" id="ARBA00002920"/>
    </source>
</evidence>
<evidence type="ECO:0000256" key="10">
    <source>
        <dbReference type="ARBA" id="ARBA00022982"/>
    </source>
</evidence>
<sequence length="121" mass="14395">MASEAVLRLPHKLRVMRMYRTGLKEIVNWSYGRHEFYPRANALRMEFEANKELSDREQIRKLVLHGEDLLARFRHWEPTIRSEFVGGTVYGVWPQHCKDVKFVPNPAYIDEFKQGDTVLLY</sequence>
<comment type="similarity">
    <text evidence="3">Belongs to the complex I LYR family.</text>
</comment>
<evidence type="ECO:0000259" key="16">
    <source>
        <dbReference type="Pfam" id="PF05347"/>
    </source>
</evidence>
<evidence type="ECO:0000256" key="3">
    <source>
        <dbReference type="ARBA" id="ARBA00009508"/>
    </source>
</evidence>
<keyword evidence="12" id="KW-0496">Mitochondrion</keyword>
<evidence type="ECO:0007829" key="19">
    <source>
        <dbReference type="PDB" id="7ARD"/>
    </source>
</evidence>
<dbReference type="AlphaFoldDB" id="A0A024FSS5"/>
<protein>
    <recommendedName>
        <fullName evidence="5">NADH dehydrogenase [ubiquinone] 1 beta subcomplex subunit 9</fullName>
    </recommendedName>
    <alternativeName>
        <fullName evidence="14">Complex I-B22</fullName>
    </alternativeName>
    <alternativeName>
        <fullName evidence="15">NADH-ubiquinone oxidoreductase B22 subunit</fullName>
    </alternativeName>
</protein>
<dbReference type="GO" id="GO:0005743">
    <property type="term" value="C:mitochondrial inner membrane"/>
    <property type="evidence" value="ECO:0007669"/>
    <property type="project" value="UniProtKB-SubCell"/>
</dbReference>
<evidence type="ECO:0000313" key="17">
    <source>
        <dbReference type="EMBL" id="CBU30420.1"/>
    </source>
</evidence>
<dbReference type="GO" id="GO:0006120">
    <property type="term" value="P:mitochondrial electron transport, NADH to ubiquinone"/>
    <property type="evidence" value="ECO:0007669"/>
    <property type="project" value="InterPro"/>
</dbReference>
<dbReference type="PDB" id="7AR9">
    <property type="method" value="EM"/>
    <property type="resolution" value="2.97 A"/>
    <property type="chains" value="n=1-121"/>
</dbReference>
<name>A0A024FSS5_9CHLO</name>
<keyword evidence="9" id="KW-0999">Mitochondrion inner membrane</keyword>
<evidence type="ECO:0000256" key="14">
    <source>
        <dbReference type="ARBA" id="ARBA00030192"/>
    </source>
</evidence>